<evidence type="ECO:0000313" key="2">
    <source>
        <dbReference type="EMBL" id="GMG27301.1"/>
    </source>
</evidence>
<organism evidence="2 3">
    <name type="scientific">Aspergillus oryzae</name>
    <name type="common">Yellow koji mold</name>
    <dbReference type="NCBI Taxonomy" id="5062"/>
    <lineage>
        <taxon>Eukaryota</taxon>
        <taxon>Fungi</taxon>
        <taxon>Dikarya</taxon>
        <taxon>Ascomycota</taxon>
        <taxon>Pezizomycotina</taxon>
        <taxon>Eurotiomycetes</taxon>
        <taxon>Eurotiomycetidae</taxon>
        <taxon>Eurotiales</taxon>
        <taxon>Aspergillaceae</taxon>
        <taxon>Aspergillus</taxon>
        <taxon>Aspergillus subgen. Circumdati</taxon>
    </lineage>
</organism>
<dbReference type="AlphaFoldDB" id="A0AAN4YC54"/>
<feature type="region of interest" description="Disordered" evidence="1">
    <location>
        <begin position="87"/>
        <end position="145"/>
    </location>
</feature>
<feature type="region of interest" description="Disordered" evidence="1">
    <location>
        <begin position="1"/>
        <end position="61"/>
    </location>
</feature>
<feature type="compositionally biased region" description="Basic and acidic residues" evidence="1">
    <location>
        <begin position="111"/>
        <end position="121"/>
    </location>
</feature>
<comment type="caution">
    <text evidence="2">The sequence shown here is derived from an EMBL/GenBank/DDBJ whole genome shotgun (WGS) entry which is preliminary data.</text>
</comment>
<protein>
    <submittedName>
        <fullName evidence="2">Unnamed protein product</fullName>
    </submittedName>
</protein>
<accession>A0AAN4YC54</accession>
<feature type="compositionally biased region" description="Polar residues" evidence="1">
    <location>
        <begin position="47"/>
        <end position="57"/>
    </location>
</feature>
<dbReference type="EMBL" id="BSYA01000034">
    <property type="protein sequence ID" value="GMG27301.1"/>
    <property type="molecule type" value="Genomic_DNA"/>
</dbReference>
<feature type="compositionally biased region" description="Polar residues" evidence="1">
    <location>
        <begin position="22"/>
        <end position="32"/>
    </location>
</feature>
<name>A0AAN4YC54_ASPOZ</name>
<gene>
    <name evidence="2" type="ORF">Aory04_000395200</name>
</gene>
<sequence>MDHDAHSPPRGINDNAHKTSRDNTSYGQSNNPAEVDPQNHAPIDGTPGSTTETNTDGCTRDTLRCGDRKLCRLLVVGYLHFIEYDGLTEPGRRDDSNSRAKFHRKTTGRGVKRDPITEISHDIVAVGPDTNGDSSTSKGPIGISI</sequence>
<proteinExistence type="predicted"/>
<reference evidence="2" key="1">
    <citation type="submission" date="2023-04" db="EMBL/GenBank/DDBJ databases">
        <title>Aspergillus oryzae NBRC 4228.</title>
        <authorList>
            <person name="Ichikawa N."/>
            <person name="Sato H."/>
            <person name="Tonouchi N."/>
        </authorList>
    </citation>
    <scope>NUCLEOTIDE SEQUENCE</scope>
    <source>
        <strain evidence="2">NBRC 4228</strain>
    </source>
</reference>
<evidence type="ECO:0000313" key="3">
    <source>
        <dbReference type="Proteomes" id="UP001165205"/>
    </source>
</evidence>
<evidence type="ECO:0000256" key="1">
    <source>
        <dbReference type="SAM" id="MobiDB-lite"/>
    </source>
</evidence>
<dbReference type="Proteomes" id="UP001165205">
    <property type="component" value="Unassembled WGS sequence"/>
</dbReference>